<dbReference type="InterPro" id="IPR001965">
    <property type="entry name" value="Znf_PHD"/>
</dbReference>
<reference evidence="12" key="2">
    <citation type="submission" date="2025-08" db="UniProtKB">
        <authorList>
            <consortium name="RefSeq"/>
        </authorList>
    </citation>
    <scope>IDENTIFICATION</scope>
    <source>
        <tissue evidence="12">Tongue muscle</tissue>
    </source>
</reference>
<feature type="domain" description="PHD-type" evidence="9">
    <location>
        <begin position="26"/>
        <end position="76"/>
    </location>
</feature>
<dbReference type="InterPro" id="IPR019786">
    <property type="entry name" value="Zinc_finger_PHD-type_CS"/>
</dbReference>
<gene>
    <name evidence="12" type="primary">LOC110152913</name>
</gene>
<proteinExistence type="predicted"/>
<dbReference type="InterPro" id="IPR037869">
    <property type="entry name" value="Spp1/CFP1"/>
</dbReference>
<evidence type="ECO:0000313" key="12">
    <source>
        <dbReference type="RefSeq" id="XP_070308629.1"/>
    </source>
</evidence>
<feature type="compositionally biased region" description="Low complexity" evidence="8">
    <location>
        <begin position="153"/>
        <end position="162"/>
    </location>
</feature>
<dbReference type="PROSITE" id="PS51058">
    <property type="entry name" value="ZF_CXXC"/>
    <property type="match status" value="1"/>
</dbReference>
<dbReference type="PANTHER" id="PTHR46174">
    <property type="entry name" value="CXXC-TYPE ZINC FINGER PROTEIN 1"/>
    <property type="match status" value="1"/>
</dbReference>
<protein>
    <submittedName>
        <fullName evidence="12">CXXC-type zinc finger protein 1 isoform X2</fullName>
    </submittedName>
</protein>
<feature type="compositionally biased region" description="Basic and acidic residues" evidence="8">
    <location>
        <begin position="336"/>
        <end position="346"/>
    </location>
</feature>
<dbReference type="InterPro" id="IPR019787">
    <property type="entry name" value="Znf_PHD-finger"/>
</dbReference>
<dbReference type="RefSeq" id="XP_070308629.1">
    <property type="nucleotide sequence ID" value="XM_070452528.1"/>
</dbReference>
<accession>A0ABM4GZ84</accession>
<keyword evidence="6" id="KW-0539">Nucleus</keyword>
<comment type="subcellular location">
    <subcellularLocation>
        <location evidence="1">Nucleus</location>
    </subcellularLocation>
</comment>
<sequence length="599" mass="65535">MEGDASDPEPPDAGEDSKSENGENAPIYCICRKPDINCFMIGCDNCNEWFHGDCIRITEKMAKAIREWYCRECREKDPKLEIRYRHKKSRERDSSERDGSEPRDEGGGRKRPAPDPDLQRRAGAGTGVGAMLARGSASPHKSSPQPLVATPSQHHQQQQQQQIKRSARMCGECEACRRTEDCGHCDFCRDMKKFGGPNKIRQKCRLRQCQLRARESYKYFPSSLSPVTPSESLPRPRRPLPTQPQPQPSQKLGRLREDEGAVASAAVKEPPEATATPEPLSDEDLPLDSELYQDFCAGAFDDHSLPWMSDTEESPFLDPALRKRAVKVKHVKRREKKSEKKKDERYKRHRQKQKHKDKWKHPERADAKDPASLPQCLGPGCVRAAQPGSKYCSDDCGMKLAANPVPSCIGAPHLPASLLASSPAHPILRVPAAASTRSSRSASSSGSKARASPRSTARSCSSASAGSSRARAPACRRWSAASTSLRPSSCAPSSRRCARMRRATRVTVTTRTCRSSASPAGTPSTHALPCATWSAATPSTRARRPLGPCTPPASRGPHGSSATSTTLRARRTVSGSRCYAPSTHGTPKCQPTRYAGAPS</sequence>
<dbReference type="Pfam" id="PF02008">
    <property type="entry name" value="zf-CXXC"/>
    <property type="match status" value="1"/>
</dbReference>
<feature type="compositionally biased region" description="Basic and acidic residues" evidence="8">
    <location>
        <begin position="360"/>
        <end position="369"/>
    </location>
</feature>
<dbReference type="PROSITE" id="PS01359">
    <property type="entry name" value="ZF_PHD_1"/>
    <property type="match status" value="1"/>
</dbReference>
<feature type="compositionally biased region" description="Low complexity" evidence="8">
    <location>
        <begin position="432"/>
        <end position="465"/>
    </location>
</feature>
<dbReference type="InterPro" id="IPR013083">
    <property type="entry name" value="Znf_RING/FYVE/PHD"/>
</dbReference>
<dbReference type="PANTHER" id="PTHR46174:SF1">
    <property type="entry name" value="CXXC-TYPE ZINC FINGER PROTEIN 1"/>
    <property type="match status" value="1"/>
</dbReference>
<evidence type="ECO:0000256" key="6">
    <source>
        <dbReference type="ARBA" id="ARBA00023242"/>
    </source>
</evidence>
<dbReference type="GeneID" id="110152913"/>
<feature type="region of interest" description="Disordered" evidence="8">
    <location>
        <begin position="484"/>
        <end position="599"/>
    </location>
</feature>
<feature type="region of interest" description="Disordered" evidence="8">
    <location>
        <begin position="1"/>
        <end position="20"/>
    </location>
</feature>
<feature type="compositionally biased region" description="Acidic residues" evidence="8">
    <location>
        <begin position="1"/>
        <end position="14"/>
    </location>
</feature>
<dbReference type="PROSITE" id="PS50016">
    <property type="entry name" value="ZF_PHD_2"/>
    <property type="match status" value="1"/>
</dbReference>
<feature type="compositionally biased region" description="Basic residues" evidence="8">
    <location>
        <begin position="347"/>
        <end position="359"/>
    </location>
</feature>
<evidence type="ECO:0000256" key="7">
    <source>
        <dbReference type="PROSITE-ProRule" id="PRU00509"/>
    </source>
</evidence>
<keyword evidence="3 7" id="KW-0863">Zinc-finger</keyword>
<feature type="region of interest" description="Disordered" evidence="8">
    <location>
        <begin position="84"/>
        <end position="163"/>
    </location>
</feature>
<evidence type="ECO:0000256" key="1">
    <source>
        <dbReference type="ARBA" id="ARBA00004123"/>
    </source>
</evidence>
<evidence type="ECO:0000256" key="2">
    <source>
        <dbReference type="ARBA" id="ARBA00022723"/>
    </source>
</evidence>
<feature type="compositionally biased region" description="Low complexity" evidence="8">
    <location>
        <begin position="484"/>
        <end position="495"/>
    </location>
</feature>
<keyword evidence="2" id="KW-0479">Metal-binding</keyword>
<keyword evidence="4" id="KW-0862">Zinc</keyword>
<dbReference type="CDD" id="cd15553">
    <property type="entry name" value="PHD_Cfp1"/>
    <property type="match status" value="1"/>
</dbReference>
<reference evidence="11" key="1">
    <citation type="journal article" date="2022" name="J. Hered.">
        <title>A De Novo Chromosome-Level Genome Assembly of the White-Tailed Deer, Odocoileus Virginianus.</title>
        <authorList>
            <person name="London E.W."/>
            <person name="Roca A.L."/>
            <person name="Novakofski J.E."/>
            <person name="Mateus-Pinilla N.E."/>
        </authorList>
    </citation>
    <scope>NUCLEOTIDE SEQUENCE [LARGE SCALE GENOMIC DNA]</scope>
</reference>
<evidence type="ECO:0000256" key="8">
    <source>
        <dbReference type="SAM" id="MobiDB-lite"/>
    </source>
</evidence>
<feature type="region of interest" description="Disordered" evidence="8">
    <location>
        <begin position="220"/>
        <end position="284"/>
    </location>
</feature>
<evidence type="ECO:0000259" key="10">
    <source>
        <dbReference type="PROSITE" id="PS51058"/>
    </source>
</evidence>
<name>A0ABM4GZ84_ODOVR</name>
<evidence type="ECO:0000259" key="9">
    <source>
        <dbReference type="PROSITE" id="PS50016"/>
    </source>
</evidence>
<dbReference type="SUPFAM" id="SSF57903">
    <property type="entry name" value="FYVE/PHD zinc finger"/>
    <property type="match status" value="1"/>
</dbReference>
<feature type="region of interest" description="Disordered" evidence="8">
    <location>
        <begin position="431"/>
        <end position="465"/>
    </location>
</feature>
<evidence type="ECO:0000256" key="4">
    <source>
        <dbReference type="ARBA" id="ARBA00022833"/>
    </source>
</evidence>
<feature type="region of interest" description="Disordered" evidence="8">
    <location>
        <begin position="311"/>
        <end position="375"/>
    </location>
</feature>
<dbReference type="SMART" id="SM00249">
    <property type="entry name" value="PHD"/>
    <property type="match status" value="1"/>
</dbReference>
<evidence type="ECO:0000256" key="3">
    <source>
        <dbReference type="ARBA" id="ARBA00022771"/>
    </source>
</evidence>
<evidence type="ECO:0000256" key="5">
    <source>
        <dbReference type="ARBA" id="ARBA00023125"/>
    </source>
</evidence>
<dbReference type="InterPro" id="IPR002857">
    <property type="entry name" value="Znf_CXXC"/>
</dbReference>
<feature type="compositionally biased region" description="Basic and acidic residues" evidence="8">
    <location>
        <begin position="90"/>
        <end position="120"/>
    </location>
</feature>
<keyword evidence="5" id="KW-0238">DNA-binding</keyword>
<evidence type="ECO:0000313" key="11">
    <source>
        <dbReference type="Proteomes" id="UP001652640"/>
    </source>
</evidence>
<dbReference type="Proteomes" id="UP001652640">
    <property type="component" value="Chromosome 22"/>
</dbReference>
<feature type="domain" description="CXXC-type" evidence="10">
    <location>
        <begin position="161"/>
        <end position="210"/>
    </location>
</feature>
<feature type="compositionally biased region" description="Low complexity" evidence="8">
    <location>
        <begin position="505"/>
        <end position="518"/>
    </location>
</feature>
<dbReference type="Gene3D" id="3.30.40.10">
    <property type="entry name" value="Zinc/RING finger domain, C3HC4 (zinc finger)"/>
    <property type="match status" value="1"/>
</dbReference>
<feature type="compositionally biased region" description="Basic residues" evidence="8">
    <location>
        <begin position="322"/>
        <end position="335"/>
    </location>
</feature>
<keyword evidence="11" id="KW-1185">Reference proteome</keyword>
<organism evidence="11 12">
    <name type="scientific">Odocoileus virginianus</name>
    <name type="common">White-tailed deer</name>
    <dbReference type="NCBI Taxonomy" id="9874"/>
    <lineage>
        <taxon>Eukaryota</taxon>
        <taxon>Metazoa</taxon>
        <taxon>Chordata</taxon>
        <taxon>Craniata</taxon>
        <taxon>Vertebrata</taxon>
        <taxon>Euteleostomi</taxon>
        <taxon>Mammalia</taxon>
        <taxon>Eutheria</taxon>
        <taxon>Laurasiatheria</taxon>
        <taxon>Artiodactyla</taxon>
        <taxon>Ruminantia</taxon>
        <taxon>Pecora</taxon>
        <taxon>Cervidae</taxon>
        <taxon>Odocoileinae</taxon>
        <taxon>Odocoileus</taxon>
    </lineage>
</organism>
<dbReference type="InterPro" id="IPR011011">
    <property type="entry name" value="Znf_FYVE_PHD"/>
</dbReference>
<dbReference type="Pfam" id="PF00628">
    <property type="entry name" value="PHD"/>
    <property type="match status" value="1"/>
</dbReference>